<evidence type="ECO:0000313" key="2">
    <source>
        <dbReference type="Proteomes" id="UP000178606"/>
    </source>
</evidence>
<dbReference type="AlphaFoldDB" id="A0A1F6CPU5"/>
<gene>
    <name evidence="1" type="ORF">A3F84_14430</name>
</gene>
<dbReference type="EMBL" id="MFKF01000194">
    <property type="protein sequence ID" value="OGG51137.1"/>
    <property type="molecule type" value="Genomic_DNA"/>
</dbReference>
<name>A0A1F6CPU5_HANXR</name>
<reference evidence="1 2" key="1">
    <citation type="journal article" date="2016" name="Nat. Commun.">
        <title>Thousands of microbial genomes shed light on interconnected biogeochemical processes in an aquifer system.</title>
        <authorList>
            <person name="Anantharaman K."/>
            <person name="Brown C.T."/>
            <person name="Hug L.A."/>
            <person name="Sharon I."/>
            <person name="Castelle C.J."/>
            <person name="Probst A.J."/>
            <person name="Thomas B.C."/>
            <person name="Singh A."/>
            <person name="Wilkins M.J."/>
            <person name="Karaoz U."/>
            <person name="Brodie E.L."/>
            <person name="Williams K.H."/>
            <person name="Hubbard S.S."/>
            <person name="Banfield J.F."/>
        </authorList>
    </citation>
    <scope>NUCLEOTIDE SEQUENCE [LARGE SCALE GENOMIC DNA]</scope>
    <source>
        <strain evidence="2">RIFCSPLOWO2_12_FULL_64_10</strain>
    </source>
</reference>
<evidence type="ECO:0000313" key="1">
    <source>
        <dbReference type="EMBL" id="OGG51137.1"/>
    </source>
</evidence>
<comment type="caution">
    <text evidence="1">The sequence shown here is derived from an EMBL/GenBank/DDBJ whole genome shotgun (WGS) entry which is preliminary data.</text>
</comment>
<sequence>MPDIKTDLTSETPLNPDTFQAFLTHIRSRPDELRWTGIPWETDLWEARLKAAAVNRPMFIWAMNGNPLGCV</sequence>
<dbReference type="Proteomes" id="UP000178606">
    <property type="component" value="Unassembled WGS sequence"/>
</dbReference>
<accession>A0A1F6CPU5</accession>
<proteinExistence type="predicted"/>
<protein>
    <submittedName>
        <fullName evidence="1">Uncharacterized protein</fullName>
    </submittedName>
</protein>
<organism evidence="1 2">
    <name type="scientific">Handelsmanbacteria sp. (strain RIFCSPLOWO2_12_FULL_64_10)</name>
    <dbReference type="NCBI Taxonomy" id="1817868"/>
    <lineage>
        <taxon>Bacteria</taxon>
        <taxon>Candidatus Handelsmaniibacteriota</taxon>
    </lineage>
</organism>